<accession>A0A5B0DXP3</accession>
<dbReference type="Proteomes" id="UP000324738">
    <property type="component" value="Unassembled WGS sequence"/>
</dbReference>
<gene>
    <name evidence="1" type="ORF">FPY71_07335</name>
</gene>
<reference evidence="1 2" key="1">
    <citation type="submission" date="2019-08" db="EMBL/GenBank/DDBJ databases">
        <title>Aureimonas fodiniaquatilis sp. nov., isolated from a coal mine wastewater.</title>
        <authorList>
            <person name="Kim W."/>
        </authorList>
    </citation>
    <scope>NUCLEOTIDE SEQUENCE [LARGE SCALE GENOMIC DNA]</scope>
    <source>
        <strain evidence="1 2">CAU 1482</strain>
    </source>
</reference>
<dbReference type="RefSeq" id="WP_149299210.1">
    <property type="nucleotide sequence ID" value="NZ_VTWH01000002.1"/>
</dbReference>
<keyword evidence="2" id="KW-1185">Reference proteome</keyword>
<evidence type="ECO:0000313" key="2">
    <source>
        <dbReference type="Proteomes" id="UP000324738"/>
    </source>
</evidence>
<comment type="caution">
    <text evidence="1">The sequence shown here is derived from an EMBL/GenBank/DDBJ whole genome shotgun (WGS) entry which is preliminary data.</text>
</comment>
<organism evidence="1 2">
    <name type="scientific">Aureimonas fodinaquatilis</name>
    <dbReference type="NCBI Taxonomy" id="2565783"/>
    <lineage>
        <taxon>Bacteria</taxon>
        <taxon>Pseudomonadati</taxon>
        <taxon>Pseudomonadota</taxon>
        <taxon>Alphaproteobacteria</taxon>
        <taxon>Hyphomicrobiales</taxon>
        <taxon>Aurantimonadaceae</taxon>
        <taxon>Aureimonas</taxon>
    </lineage>
</organism>
<evidence type="ECO:0000313" key="1">
    <source>
        <dbReference type="EMBL" id="KAA0970330.1"/>
    </source>
</evidence>
<name>A0A5B0DXP3_9HYPH</name>
<sequence length="84" mass="9424">MPHPANRYAYTAVDENNEALSDQEVLQSSAPVSDDELMQLLRSLAAETLDKFPEGFDTFSIELVSKIGDADWTTKYIPFSQLLK</sequence>
<proteinExistence type="predicted"/>
<dbReference type="EMBL" id="VTWH01000002">
    <property type="protein sequence ID" value="KAA0970330.1"/>
    <property type="molecule type" value="Genomic_DNA"/>
</dbReference>
<dbReference type="AlphaFoldDB" id="A0A5B0DXP3"/>
<protein>
    <submittedName>
        <fullName evidence="1">Uncharacterized protein</fullName>
    </submittedName>
</protein>